<evidence type="ECO:0000313" key="2">
    <source>
        <dbReference type="Proteomes" id="UP000364291"/>
    </source>
</evidence>
<dbReference type="EMBL" id="CABPSX010000002">
    <property type="protein sequence ID" value="VVG70347.1"/>
    <property type="molecule type" value="Genomic_DNA"/>
</dbReference>
<dbReference type="Proteomes" id="UP000364291">
    <property type="component" value="Unassembled WGS sequence"/>
</dbReference>
<reference evidence="1 2" key="1">
    <citation type="submission" date="2019-08" db="EMBL/GenBank/DDBJ databases">
        <authorList>
            <person name="Peeters C."/>
        </authorList>
    </citation>
    <scope>NUCLEOTIDE SEQUENCE [LARGE SCALE GENOMIC DNA]</scope>
    <source>
        <strain evidence="1 2">LMG 18089</strain>
    </source>
</reference>
<evidence type="ECO:0000313" key="1">
    <source>
        <dbReference type="EMBL" id="VVG70347.1"/>
    </source>
</evidence>
<sequence>MRLFKPMALATTIGICAMTGGGDANGSTGFTLPTSLAAVRQDATAVCDRIPAEAGQAGLLALGAMSNGCYNAVAFVNTKLDAVLGDGGSALIVPDDGGPILLRVATMTEGIGARVRNAR</sequence>
<proteinExistence type="predicted"/>
<protein>
    <submittedName>
        <fullName evidence="1">Uncharacterized protein</fullName>
    </submittedName>
</protein>
<dbReference type="RefSeq" id="WP_150728487.1">
    <property type="nucleotide sequence ID" value="NZ_CABPSX010000002.1"/>
</dbReference>
<dbReference type="AlphaFoldDB" id="A0A5E5P1N5"/>
<gene>
    <name evidence="1" type="ORF">PAP18089_01307</name>
</gene>
<dbReference type="OrthoDB" id="9134532at2"/>
<accession>A0A5E5P1N5</accession>
<organism evidence="1 2">
    <name type="scientific">Pandoraea apista</name>
    <dbReference type="NCBI Taxonomy" id="93218"/>
    <lineage>
        <taxon>Bacteria</taxon>
        <taxon>Pseudomonadati</taxon>
        <taxon>Pseudomonadota</taxon>
        <taxon>Betaproteobacteria</taxon>
        <taxon>Burkholderiales</taxon>
        <taxon>Burkholderiaceae</taxon>
        <taxon>Pandoraea</taxon>
    </lineage>
</organism>
<name>A0A5E5P1N5_9BURK</name>